<name>A0A1I8BEJ2_MELHA</name>
<reference evidence="3" key="1">
    <citation type="submission" date="2016-11" db="UniProtKB">
        <authorList>
            <consortium name="WormBaseParasite"/>
        </authorList>
    </citation>
    <scope>IDENTIFICATION</scope>
</reference>
<dbReference type="WBParaSite" id="MhA1_Contig2022.frz3.gene5">
    <property type="protein sequence ID" value="MhA1_Contig2022.frz3.gene5"/>
    <property type="gene ID" value="MhA1_Contig2022.frz3.gene5"/>
</dbReference>
<keyword evidence="1" id="KW-0175">Coiled coil</keyword>
<protein>
    <submittedName>
        <fullName evidence="3">Uncharacterized protein</fullName>
    </submittedName>
</protein>
<evidence type="ECO:0000256" key="1">
    <source>
        <dbReference type="SAM" id="Coils"/>
    </source>
</evidence>
<accession>A0A1I8BEJ2</accession>
<dbReference type="Proteomes" id="UP000095281">
    <property type="component" value="Unplaced"/>
</dbReference>
<proteinExistence type="predicted"/>
<evidence type="ECO:0000313" key="3">
    <source>
        <dbReference type="WBParaSite" id="MhA1_Contig2022.frz3.gene5"/>
    </source>
</evidence>
<keyword evidence="2" id="KW-1185">Reference proteome</keyword>
<evidence type="ECO:0000313" key="2">
    <source>
        <dbReference type="Proteomes" id="UP000095281"/>
    </source>
</evidence>
<feature type="coiled-coil region" evidence="1">
    <location>
        <begin position="161"/>
        <end position="188"/>
    </location>
</feature>
<sequence>MAMEKFDEKMSEFIKLRITFKQNEVEHFIEIIFNYLNKLMGNQKSDKIKHYAEKLIKVNFVALNNLFFELDMASNQIGVYLSKILKDKITINCNKWINNEGETEENNEKDEKITAVRRFCQFGMLMSLGKFFTHHLIKFEKKMIVELKKMINNSIQIGLNAVVVKEKNQQKEAKIAELEENVLIYENFYFPIWNRAKEIIIGYEIIKEENKEEVFYLFYKIIQNLSVFFNFDFSVSSLLFFQDFKG</sequence>
<dbReference type="AlphaFoldDB" id="A0A1I8BEJ2"/>
<organism evidence="2 3">
    <name type="scientific">Meloidogyne hapla</name>
    <name type="common">Root-knot nematode worm</name>
    <dbReference type="NCBI Taxonomy" id="6305"/>
    <lineage>
        <taxon>Eukaryota</taxon>
        <taxon>Metazoa</taxon>
        <taxon>Ecdysozoa</taxon>
        <taxon>Nematoda</taxon>
        <taxon>Chromadorea</taxon>
        <taxon>Rhabditida</taxon>
        <taxon>Tylenchina</taxon>
        <taxon>Tylenchomorpha</taxon>
        <taxon>Tylenchoidea</taxon>
        <taxon>Meloidogynidae</taxon>
        <taxon>Meloidogyninae</taxon>
        <taxon>Meloidogyne</taxon>
    </lineage>
</organism>